<dbReference type="Gene3D" id="1.50.10.20">
    <property type="match status" value="1"/>
</dbReference>
<keyword evidence="2" id="KW-1185">Reference proteome</keyword>
<dbReference type="EMBL" id="CP095749">
    <property type="protein sequence ID" value="WEB37893.1"/>
    <property type="molecule type" value="Genomic_DNA"/>
</dbReference>
<evidence type="ECO:0000313" key="2">
    <source>
        <dbReference type="Proteomes" id="UP001218629"/>
    </source>
</evidence>
<dbReference type="SUPFAM" id="SSF48208">
    <property type="entry name" value="Six-hairpin glycosidases"/>
    <property type="match status" value="1"/>
</dbReference>
<dbReference type="InterPro" id="IPR008928">
    <property type="entry name" value="6-hairpin_glycosidase_sf"/>
</dbReference>
<evidence type="ECO:0000313" key="1">
    <source>
        <dbReference type="EMBL" id="WEB37893.1"/>
    </source>
</evidence>
<dbReference type="Proteomes" id="UP001218629">
    <property type="component" value="Chromosome"/>
</dbReference>
<gene>
    <name evidence="1" type="ORF">MOV08_00050</name>
</gene>
<name>A0ABY7ZZG1_9ACTN</name>
<sequence length="366" mass="39258">MSAQHALAHQVSQVLPERACQLAEALSAWLRGGGTQQPDGAFCGWQEPDGRLSYPYPEITGYILTFFAHETLAAPERKRADAAAAWLADRIDGGDYSCRPDHGDGRVFLFDIGMITHGLLSYGRRAGDQRLLASGRTAARFLLDHLPATGHPHPLASGKRPTGAEPTWSNSGSAHLLKLLQALVSADDAGVTGAAEAAGRLVDAMLAEPCPPAAAPVVTCPGSDLISLHAACYAAEGLWIWDTARHRPEARERAVRITEWVWQQQLAEGGFTTYAHRTRGPASDRTQSDVLAQAIRLAKLLDLRPDGFDAAVSTLAGSLHTGDGKAAVLYWPQVAEPHRNCWGSMFACQALRLCGGKAGLAWHELI</sequence>
<protein>
    <submittedName>
        <fullName evidence="1">Uncharacterized protein</fullName>
    </submittedName>
</protein>
<reference evidence="1 2" key="1">
    <citation type="submission" date="2022-03" db="EMBL/GenBank/DDBJ databases">
        <title>Streptomyces yunnanensis P86,complete genome.</title>
        <authorList>
            <person name="Chen S."/>
            <person name="Zhang Q."/>
        </authorList>
    </citation>
    <scope>NUCLEOTIDE SEQUENCE [LARGE SCALE GENOMIC DNA]</scope>
    <source>
        <strain evidence="1 2">P86</strain>
    </source>
</reference>
<accession>A0ABY7ZZG1</accession>
<proteinExistence type="predicted"/>
<organism evidence="1 2">
    <name type="scientific">Streptomyces yunnanensis</name>
    <dbReference type="NCBI Taxonomy" id="156453"/>
    <lineage>
        <taxon>Bacteria</taxon>
        <taxon>Bacillati</taxon>
        <taxon>Actinomycetota</taxon>
        <taxon>Actinomycetes</taxon>
        <taxon>Kitasatosporales</taxon>
        <taxon>Streptomycetaceae</taxon>
        <taxon>Streptomyces</taxon>
    </lineage>
</organism>
<dbReference type="RefSeq" id="WP_275305672.1">
    <property type="nucleotide sequence ID" value="NZ_CP095749.1"/>
</dbReference>